<dbReference type="SUPFAM" id="SSF49764">
    <property type="entry name" value="HSP20-like chaperones"/>
    <property type="match status" value="1"/>
</dbReference>
<dbReference type="PROSITE" id="PS01031">
    <property type="entry name" value="SHSP"/>
    <property type="match status" value="1"/>
</dbReference>
<evidence type="ECO:0000313" key="5">
    <source>
        <dbReference type="Proteomes" id="UP000823936"/>
    </source>
</evidence>
<proteinExistence type="inferred from homology"/>
<organism evidence="4 5">
    <name type="scientific">Candidatus Ornithospirochaeta avicola</name>
    <dbReference type="NCBI Taxonomy" id="2840896"/>
    <lineage>
        <taxon>Bacteria</taxon>
        <taxon>Pseudomonadati</taxon>
        <taxon>Spirochaetota</taxon>
        <taxon>Spirochaetia</taxon>
        <taxon>Spirochaetales</taxon>
        <taxon>Spirochaetaceae</taxon>
        <taxon>Spirochaetaceae incertae sedis</taxon>
        <taxon>Candidatus Ornithospirochaeta</taxon>
    </lineage>
</organism>
<dbReference type="InterPro" id="IPR002068">
    <property type="entry name" value="A-crystallin/Hsp20_dom"/>
</dbReference>
<comment type="caution">
    <text evidence="4">The sequence shown here is derived from an EMBL/GenBank/DDBJ whole genome shotgun (WGS) entry which is preliminary data.</text>
</comment>
<reference evidence="4" key="2">
    <citation type="submission" date="2021-04" db="EMBL/GenBank/DDBJ databases">
        <authorList>
            <person name="Gilroy R."/>
        </authorList>
    </citation>
    <scope>NUCLEOTIDE SEQUENCE</scope>
    <source>
        <strain evidence="4">Gambia11-129</strain>
    </source>
</reference>
<comment type="similarity">
    <text evidence="1 2">Belongs to the small heat shock protein (HSP20) family.</text>
</comment>
<dbReference type="EMBL" id="DXHU01000023">
    <property type="protein sequence ID" value="HIV99565.1"/>
    <property type="molecule type" value="Genomic_DNA"/>
</dbReference>
<dbReference type="CDD" id="cd06464">
    <property type="entry name" value="ACD_sHsps-like"/>
    <property type="match status" value="1"/>
</dbReference>
<dbReference type="InterPro" id="IPR008978">
    <property type="entry name" value="HSP20-like_chaperone"/>
</dbReference>
<reference evidence="4" key="1">
    <citation type="journal article" date="2021" name="PeerJ">
        <title>Extensive microbial diversity within the chicken gut microbiome revealed by metagenomics and culture.</title>
        <authorList>
            <person name="Gilroy R."/>
            <person name="Ravi A."/>
            <person name="Getino M."/>
            <person name="Pursley I."/>
            <person name="Horton D.L."/>
            <person name="Alikhan N.F."/>
            <person name="Baker D."/>
            <person name="Gharbi K."/>
            <person name="Hall N."/>
            <person name="Watson M."/>
            <person name="Adriaenssens E.M."/>
            <person name="Foster-Nyarko E."/>
            <person name="Jarju S."/>
            <person name="Secka A."/>
            <person name="Antonio M."/>
            <person name="Oren A."/>
            <person name="Chaudhuri R.R."/>
            <person name="La Ragione R."/>
            <person name="Hildebrand F."/>
            <person name="Pallen M.J."/>
        </authorList>
    </citation>
    <scope>NUCLEOTIDE SEQUENCE</scope>
    <source>
        <strain evidence="4">Gambia11-129</strain>
    </source>
</reference>
<dbReference type="PANTHER" id="PTHR11527">
    <property type="entry name" value="HEAT-SHOCK PROTEIN 20 FAMILY MEMBER"/>
    <property type="match status" value="1"/>
</dbReference>
<dbReference type="Proteomes" id="UP000823936">
    <property type="component" value="Unassembled WGS sequence"/>
</dbReference>
<gene>
    <name evidence="4" type="ORF">IAB12_07305</name>
</gene>
<dbReference type="InterPro" id="IPR031107">
    <property type="entry name" value="Small_HSP"/>
</dbReference>
<accession>A0A9D1PUP6</accession>
<evidence type="ECO:0000256" key="1">
    <source>
        <dbReference type="PROSITE-ProRule" id="PRU00285"/>
    </source>
</evidence>
<evidence type="ECO:0000259" key="3">
    <source>
        <dbReference type="PROSITE" id="PS01031"/>
    </source>
</evidence>
<dbReference type="AlphaFoldDB" id="A0A9D1PUP6"/>
<dbReference type="Gene3D" id="2.60.40.790">
    <property type="match status" value="1"/>
</dbReference>
<protein>
    <submittedName>
        <fullName evidence="4">Hsp20/alpha crystallin family protein</fullName>
    </submittedName>
</protein>
<feature type="domain" description="SHSP" evidence="3">
    <location>
        <begin position="23"/>
        <end position="131"/>
    </location>
</feature>
<name>A0A9D1PUP6_9SPIO</name>
<evidence type="ECO:0000313" key="4">
    <source>
        <dbReference type="EMBL" id="HIV99565.1"/>
    </source>
</evidence>
<sequence>MRYYYNIPSLFDFDHIFDDFFAPLSESRFPRVDIYETDDAYVLEAEVAGYDPEKINVSSKDKVLTISAEEEEDKNEYLKKEIFHPSFSRSFSLPSDADENSIEALHKNGLLILSIKKIKKPEAKKIEVKIN</sequence>
<dbReference type="Pfam" id="PF00011">
    <property type="entry name" value="HSP20"/>
    <property type="match status" value="1"/>
</dbReference>
<evidence type="ECO:0000256" key="2">
    <source>
        <dbReference type="RuleBase" id="RU003616"/>
    </source>
</evidence>